<organism evidence="1 2">
    <name type="scientific">Streptomyces macrolidinus</name>
    <dbReference type="NCBI Taxonomy" id="2952607"/>
    <lineage>
        <taxon>Bacteria</taxon>
        <taxon>Bacillati</taxon>
        <taxon>Actinomycetota</taxon>
        <taxon>Actinomycetes</taxon>
        <taxon>Kitasatosporales</taxon>
        <taxon>Streptomycetaceae</taxon>
        <taxon>Streptomyces</taxon>
    </lineage>
</organism>
<accession>A0ABT0ZJ52</accession>
<evidence type="ECO:0000313" key="1">
    <source>
        <dbReference type="EMBL" id="MCN9243614.1"/>
    </source>
</evidence>
<keyword evidence="2" id="KW-1185">Reference proteome</keyword>
<dbReference type="SUPFAM" id="SSF69322">
    <property type="entry name" value="Tricorn protease domain 2"/>
    <property type="match status" value="1"/>
</dbReference>
<proteinExistence type="predicted"/>
<dbReference type="PANTHER" id="PTHR47197:SF3">
    <property type="entry name" value="DIHYDRO-HEME D1 DEHYDROGENASE"/>
    <property type="match status" value="1"/>
</dbReference>
<dbReference type="Gene3D" id="2.130.10.10">
    <property type="entry name" value="YVTN repeat-like/Quinoprotein amine dehydrogenase"/>
    <property type="match status" value="2"/>
</dbReference>
<gene>
    <name evidence="1" type="ORF">NGF19_22960</name>
</gene>
<dbReference type="PANTHER" id="PTHR47197">
    <property type="entry name" value="PROTEIN NIRF"/>
    <property type="match status" value="1"/>
</dbReference>
<dbReference type="InterPro" id="IPR051200">
    <property type="entry name" value="Host-pathogen_enzymatic-act"/>
</dbReference>
<sequence>MRTRSLIAQTALAAVFGSAALIGGTAVPAAADSSIALPSTSYRDIVVDDVHDHVFISDPDGSSVVVTDYAGQVVKQITSENGAAGLAVSADSSTVYVALPSADAISEIDTRTLAETDRYQTGAGTSPRSLALAGGKIWFGYAADGRGGIGSLELSGADPVVTLGQSTGWYYAPTLASSPADPNVLVAGQQDLSPATLAIYEVGSSGLQQQVKRTFYDSPVLSDLSDFAVTPDGQDIVAAFGSPYRHQVLSATDLSVKGSYPTDSYPNGVAIAAGGTVAAGGNGSLMYVFRSGASTSLRTYSPGRQFPAGLAWAPDDNRLFSVTGDYLGAHPTLHVLVDAGKAESSLTLQAPSTAVKAKELTVTGTLSANDPFASGTTVEVTRTDAKSPGGVSIGGAAVAADGSFQFTDRPREVGQVTYTVRYLGDDRHTAATAQATIEVTK</sequence>
<evidence type="ECO:0000313" key="2">
    <source>
        <dbReference type="Proteomes" id="UP001523219"/>
    </source>
</evidence>
<protein>
    <recommendedName>
        <fullName evidence="3">Ig-like domain repeat protein</fullName>
    </recommendedName>
</protein>
<dbReference type="EMBL" id="JAMWMR010000023">
    <property type="protein sequence ID" value="MCN9243614.1"/>
    <property type="molecule type" value="Genomic_DNA"/>
</dbReference>
<dbReference type="InterPro" id="IPR013783">
    <property type="entry name" value="Ig-like_fold"/>
</dbReference>
<evidence type="ECO:0008006" key="3">
    <source>
        <dbReference type="Google" id="ProtNLM"/>
    </source>
</evidence>
<dbReference type="Gene3D" id="2.60.40.10">
    <property type="entry name" value="Immunoglobulins"/>
    <property type="match status" value="1"/>
</dbReference>
<dbReference type="RefSeq" id="WP_252427068.1">
    <property type="nucleotide sequence ID" value="NZ_JAMWMR010000023.1"/>
</dbReference>
<reference evidence="1 2" key="1">
    <citation type="submission" date="2022-05" db="EMBL/GenBank/DDBJ databases">
        <title>Streptomyces sp. nov. RY43-2 isolated from soil of a peat swamp forest.</title>
        <authorList>
            <person name="Kanchanasin P."/>
            <person name="Tanasupawat S."/>
            <person name="Phongsopitanun W."/>
        </authorList>
    </citation>
    <scope>NUCLEOTIDE SEQUENCE [LARGE SCALE GENOMIC DNA]</scope>
    <source>
        <strain evidence="1 2">RY43-2</strain>
    </source>
</reference>
<name>A0ABT0ZJ52_9ACTN</name>
<comment type="caution">
    <text evidence="1">The sequence shown here is derived from an EMBL/GenBank/DDBJ whole genome shotgun (WGS) entry which is preliminary data.</text>
</comment>
<dbReference type="Proteomes" id="UP001523219">
    <property type="component" value="Unassembled WGS sequence"/>
</dbReference>
<dbReference type="InterPro" id="IPR015943">
    <property type="entry name" value="WD40/YVTN_repeat-like_dom_sf"/>
</dbReference>